<dbReference type="InterPro" id="IPR051554">
    <property type="entry name" value="Acetyltransferase_Eis"/>
</dbReference>
<dbReference type="Pfam" id="PF13527">
    <property type="entry name" value="Acetyltransf_9"/>
    <property type="match status" value="1"/>
</dbReference>
<evidence type="ECO:0000256" key="3">
    <source>
        <dbReference type="ARBA" id="ARBA00023315"/>
    </source>
</evidence>
<feature type="active site" description="Proton donor" evidence="4">
    <location>
        <position position="125"/>
    </location>
</feature>
<keyword evidence="2 4" id="KW-0808">Transferase</keyword>
<dbReference type="InterPro" id="IPR041380">
    <property type="entry name" value="Acetyltransf_17"/>
</dbReference>
<keyword evidence="3 4" id="KW-0012">Acyltransferase</keyword>
<dbReference type="SUPFAM" id="SSF55718">
    <property type="entry name" value="SCP-like"/>
    <property type="match status" value="1"/>
</dbReference>
<protein>
    <submittedName>
        <fullName evidence="6">GNAT family N-acetyltransferase</fullName>
    </submittedName>
</protein>
<organism evidence="6 7">
    <name type="scientific">Streptomyces polyrhachis</name>
    <dbReference type="NCBI Taxonomy" id="1282885"/>
    <lineage>
        <taxon>Bacteria</taxon>
        <taxon>Bacillati</taxon>
        <taxon>Actinomycetota</taxon>
        <taxon>Actinomycetes</taxon>
        <taxon>Kitasatosporales</taxon>
        <taxon>Streptomycetaceae</taxon>
        <taxon>Streptomyces</taxon>
    </lineage>
</organism>
<evidence type="ECO:0000256" key="2">
    <source>
        <dbReference type="ARBA" id="ARBA00022679"/>
    </source>
</evidence>
<dbReference type="InterPro" id="IPR016181">
    <property type="entry name" value="Acyl_CoA_acyltransferase"/>
</dbReference>
<proteinExistence type="inferred from homology"/>
<reference evidence="7" key="1">
    <citation type="journal article" date="2019" name="Int. J. Syst. Evol. Microbiol.">
        <title>The Global Catalogue of Microorganisms (GCM) 10K type strain sequencing project: providing services to taxonomists for standard genome sequencing and annotation.</title>
        <authorList>
            <consortium name="The Broad Institute Genomics Platform"/>
            <consortium name="The Broad Institute Genome Sequencing Center for Infectious Disease"/>
            <person name="Wu L."/>
            <person name="Ma J."/>
        </authorList>
    </citation>
    <scope>NUCLEOTIDE SEQUENCE [LARGE SCALE GENOMIC DNA]</scope>
    <source>
        <strain evidence="7">CGMCC 1.13681</strain>
    </source>
</reference>
<name>A0ABW2GQR7_9ACTN</name>
<feature type="binding site" evidence="4">
    <location>
        <begin position="84"/>
        <end position="86"/>
    </location>
    <ligand>
        <name>acetyl-CoA</name>
        <dbReference type="ChEBI" id="CHEBI:57288"/>
    </ligand>
</feature>
<dbReference type="Gene3D" id="3.30.1050.10">
    <property type="entry name" value="SCP2 sterol-binding domain"/>
    <property type="match status" value="1"/>
</dbReference>
<dbReference type="Pfam" id="PF17668">
    <property type="entry name" value="Acetyltransf_17"/>
    <property type="match status" value="1"/>
</dbReference>
<evidence type="ECO:0000313" key="7">
    <source>
        <dbReference type="Proteomes" id="UP001596413"/>
    </source>
</evidence>
<feature type="binding site" evidence="4">
    <location>
        <begin position="92"/>
        <end position="97"/>
    </location>
    <ligand>
        <name>acetyl-CoA</name>
        <dbReference type="ChEBI" id="CHEBI:57288"/>
    </ligand>
</feature>
<feature type="active site" description="Proton acceptor; via carboxylate" evidence="4">
    <location>
        <position position="416"/>
    </location>
</feature>
<comment type="subunit">
    <text evidence="4">Homohexamer; trimer of dimers.</text>
</comment>
<evidence type="ECO:0000256" key="4">
    <source>
        <dbReference type="HAMAP-Rule" id="MF_01812"/>
    </source>
</evidence>
<dbReference type="PANTHER" id="PTHR37817:SF1">
    <property type="entry name" value="N-ACETYLTRANSFERASE EIS"/>
    <property type="match status" value="1"/>
</dbReference>
<dbReference type="Pfam" id="PF13530">
    <property type="entry name" value="SCP2_2"/>
    <property type="match status" value="1"/>
</dbReference>
<comment type="similarity">
    <text evidence="1 4">Belongs to the acetyltransferase Eis family.</text>
</comment>
<evidence type="ECO:0000259" key="5">
    <source>
        <dbReference type="PROSITE" id="PS51186"/>
    </source>
</evidence>
<dbReference type="SUPFAM" id="SSF55729">
    <property type="entry name" value="Acyl-CoA N-acyltransferases (Nat)"/>
    <property type="match status" value="1"/>
</dbReference>
<comment type="caution">
    <text evidence="6">The sequence shown here is derived from an EMBL/GenBank/DDBJ whole genome shotgun (WGS) entry which is preliminary data.</text>
</comment>
<evidence type="ECO:0000256" key="1">
    <source>
        <dbReference type="ARBA" id="ARBA00009213"/>
    </source>
</evidence>
<dbReference type="RefSeq" id="WP_386418568.1">
    <property type="nucleotide sequence ID" value="NZ_JBHSZO010000059.1"/>
</dbReference>
<dbReference type="EMBL" id="JBHSZO010000059">
    <property type="protein sequence ID" value="MFC7221307.1"/>
    <property type="molecule type" value="Genomic_DNA"/>
</dbReference>
<dbReference type="PROSITE" id="PS51186">
    <property type="entry name" value="GNAT"/>
    <property type="match status" value="1"/>
</dbReference>
<gene>
    <name evidence="6" type="ORF">ACFQLX_24540</name>
</gene>
<dbReference type="NCBIfam" id="NF002367">
    <property type="entry name" value="PRK01346.1-4"/>
    <property type="match status" value="1"/>
</dbReference>
<keyword evidence="7" id="KW-1185">Reference proteome</keyword>
<dbReference type="InterPro" id="IPR022902">
    <property type="entry name" value="NAcTrfase_Eis"/>
</dbReference>
<feature type="domain" description="N-acetyltransferase" evidence="5">
    <location>
        <begin position="4"/>
        <end position="168"/>
    </location>
</feature>
<dbReference type="Proteomes" id="UP001596413">
    <property type="component" value="Unassembled WGS sequence"/>
</dbReference>
<accession>A0ABW2GQR7</accession>
<sequence>MNDVEIRTLTDDDAYGWHQALNAGFLIDPGPAREDVEARVPLIDLDRTQGAWDGGRCVGTFRSFAQELTVPGGAAVAATAISNVTVTATHRRRGLLTAMMAADLAAAKERGEAVATLIAAEYPIYGRHGFGPAAWTTAWEVDIPRTGLDRRYAGPDDGGTVRLSDGAEVRALGPELFERFRRGQAGAVTREERWWERTTGEIRVSLGGPWKEPYYVLYRSPQGEVQGLATYRVDGSDWRSKLPHCEASVDKLIATTPAAERALWRYLCSIDWVTTLKTGFRAPDDVLPLLLPDPRAARIDSHADFLWIRPLDTARLLEARTYATAGSLVLEVVDAGGLAGGRFLLETDGVKSTCTATTRAAELTLPVGELGTLYLGDESPVRLAALGRATEERPGAAARADALLRTARRPWCPDVF</sequence>
<dbReference type="InterPro" id="IPR025559">
    <property type="entry name" value="Eis_dom"/>
</dbReference>
<dbReference type="Gene3D" id="3.40.630.30">
    <property type="match status" value="2"/>
</dbReference>
<dbReference type="PANTHER" id="PTHR37817">
    <property type="entry name" value="N-ACETYLTRANSFERASE EIS"/>
    <property type="match status" value="1"/>
</dbReference>
<dbReference type="InterPro" id="IPR036527">
    <property type="entry name" value="SCP2_sterol-bd_dom_sf"/>
</dbReference>
<comment type="caution">
    <text evidence="4">Lacks conserved residue(s) required for the propagation of feature annotation.</text>
</comment>
<dbReference type="InterPro" id="IPR000182">
    <property type="entry name" value="GNAT_dom"/>
</dbReference>
<evidence type="ECO:0000313" key="6">
    <source>
        <dbReference type="EMBL" id="MFC7221307.1"/>
    </source>
</evidence>
<dbReference type="HAMAP" id="MF_01812">
    <property type="entry name" value="Eis"/>
    <property type="match status" value="1"/>
</dbReference>